<sequence length="51" mass="6237">MTQKKRYTINVTEDTAKKFEELVEHYAMQKSAVMTLLIREEYERKELEQKK</sequence>
<dbReference type="SUPFAM" id="SSF47598">
    <property type="entry name" value="Ribbon-helix-helix"/>
    <property type="match status" value="1"/>
</dbReference>
<evidence type="ECO:0000313" key="2">
    <source>
        <dbReference type="Proteomes" id="UP000589351"/>
    </source>
</evidence>
<dbReference type="RefSeq" id="WP_183369006.1">
    <property type="nucleotide sequence ID" value="NZ_CAJEWD010000002.1"/>
</dbReference>
<accession>A0A6V7QZQ2</accession>
<dbReference type="GO" id="GO:0006355">
    <property type="term" value="P:regulation of DNA-templated transcription"/>
    <property type="evidence" value="ECO:0007669"/>
    <property type="project" value="InterPro"/>
</dbReference>
<dbReference type="EMBL" id="CAJEWD010000002">
    <property type="protein sequence ID" value="CAD2070479.1"/>
    <property type="molecule type" value="Genomic_DNA"/>
</dbReference>
<dbReference type="Gene3D" id="1.10.1220.10">
    <property type="entry name" value="Met repressor-like"/>
    <property type="match status" value="1"/>
</dbReference>
<protein>
    <submittedName>
        <fullName evidence="1">Uncharacterized protein</fullName>
    </submittedName>
</protein>
<name>A0A6V7QZQ2_9STAP</name>
<dbReference type="Proteomes" id="UP000589351">
    <property type="component" value="Unassembled WGS sequence"/>
</dbReference>
<gene>
    <name evidence="1" type="ORF">JEODO184_00003</name>
</gene>
<dbReference type="AlphaFoldDB" id="A0A6V7QZQ2"/>
<dbReference type="InterPro" id="IPR013321">
    <property type="entry name" value="Arc_rbn_hlx_hlx"/>
</dbReference>
<organism evidence="1 2">
    <name type="scientific">Jeotgalicoccus meleagridis</name>
    <dbReference type="NCBI Taxonomy" id="2759181"/>
    <lineage>
        <taxon>Bacteria</taxon>
        <taxon>Bacillati</taxon>
        <taxon>Bacillota</taxon>
        <taxon>Bacilli</taxon>
        <taxon>Bacillales</taxon>
        <taxon>Staphylococcaceae</taxon>
        <taxon>Jeotgalicoccus</taxon>
    </lineage>
</organism>
<reference evidence="1 2" key="1">
    <citation type="submission" date="2020-07" db="EMBL/GenBank/DDBJ databases">
        <authorList>
            <person name="Criscuolo A."/>
        </authorList>
    </citation>
    <scope>NUCLEOTIDE SEQUENCE [LARGE SCALE GENOMIC DNA]</scope>
    <source>
        <strain evidence="1">CIP111649</strain>
    </source>
</reference>
<evidence type="ECO:0000313" key="1">
    <source>
        <dbReference type="EMBL" id="CAD2070479.1"/>
    </source>
</evidence>
<proteinExistence type="predicted"/>
<keyword evidence="2" id="KW-1185">Reference proteome</keyword>
<comment type="caution">
    <text evidence="1">The sequence shown here is derived from an EMBL/GenBank/DDBJ whole genome shotgun (WGS) entry which is preliminary data.</text>
</comment>
<dbReference type="InterPro" id="IPR010985">
    <property type="entry name" value="Ribbon_hlx_hlx"/>
</dbReference>